<evidence type="ECO:0000313" key="3">
    <source>
        <dbReference type="EMBL" id="QKH22765.1"/>
    </source>
</evidence>
<keyword evidence="3" id="KW-0614">Plasmid</keyword>
<dbReference type="Proteomes" id="UP000031876">
    <property type="component" value="Plasmid 2"/>
</dbReference>
<evidence type="ECO:0000313" key="4">
    <source>
        <dbReference type="Proteomes" id="UP000031876"/>
    </source>
</evidence>
<dbReference type="EMBL" id="CP009334">
    <property type="protein sequence ID" value="AJG73974.1"/>
    <property type="molecule type" value="Genomic_DNA"/>
</dbReference>
<dbReference type="Proteomes" id="UP000501107">
    <property type="component" value="Plasmid unnamed3"/>
</dbReference>
<name>A0A0B5N890_BACTU</name>
<dbReference type="Proteomes" id="UP001181533">
    <property type="component" value="Unassembled WGS sequence"/>
</dbReference>
<reference evidence="1 4" key="1">
    <citation type="journal article" date="2015" name="Genome Announc.">
        <title>Complete genome sequences for 35 biothreat assay-relevant bacillus species.</title>
        <authorList>
            <person name="Johnson S.L."/>
            <person name="Daligault H.E."/>
            <person name="Davenport K.W."/>
            <person name="Jaissle J."/>
            <person name="Frey K.G."/>
            <person name="Ladner J.T."/>
            <person name="Broomall S.M."/>
            <person name="Bishop-Lilly K.A."/>
            <person name="Bruce D.C."/>
            <person name="Gibbons H.S."/>
            <person name="Coyne S.R."/>
            <person name="Lo C.C."/>
            <person name="Meincke L."/>
            <person name="Munk A.C."/>
            <person name="Koroleva G.I."/>
            <person name="Rosenzweig C.N."/>
            <person name="Palacios G.F."/>
            <person name="Redden C.L."/>
            <person name="Minogue T.D."/>
            <person name="Chain P.S."/>
        </authorList>
    </citation>
    <scope>NUCLEOTIDE SEQUENCE [LARGE SCALE GENOMIC DNA]</scope>
    <source>
        <strain evidence="1 4">HD1011</strain>
        <plasmid evidence="1 4">2</plasmid>
    </source>
</reference>
<evidence type="ECO:0000313" key="5">
    <source>
        <dbReference type="Proteomes" id="UP000501107"/>
    </source>
</evidence>
<geneLocation type="plasmid" evidence="3 5">
    <name>unnamed3</name>
</geneLocation>
<gene>
    <name evidence="1" type="ORF">BF38_5792</name>
    <name evidence="2" type="ORF">FO599_01920</name>
    <name evidence="3" type="ORF">FOC89_01910</name>
</gene>
<dbReference type="RefSeq" id="WP_001291944.1">
    <property type="nucleotide sequence ID" value="NZ_CP009334.1"/>
</dbReference>
<protein>
    <submittedName>
        <fullName evidence="3">Uncharacterized protein</fullName>
    </submittedName>
</protein>
<organism evidence="3 5">
    <name type="scientific">Bacillus thuringiensis</name>
    <dbReference type="NCBI Taxonomy" id="1428"/>
    <lineage>
        <taxon>Bacteria</taxon>
        <taxon>Bacillati</taxon>
        <taxon>Bacillota</taxon>
        <taxon>Bacilli</taxon>
        <taxon>Bacillales</taxon>
        <taxon>Bacillaceae</taxon>
        <taxon>Bacillus</taxon>
        <taxon>Bacillus cereus group</taxon>
    </lineage>
</organism>
<dbReference type="KEGG" id="btw:BF38_5792"/>
<dbReference type="EMBL" id="CP053979">
    <property type="protein sequence ID" value="QKH22765.1"/>
    <property type="molecule type" value="Genomic_DNA"/>
</dbReference>
<proteinExistence type="predicted"/>
<reference evidence="2" key="2">
    <citation type="submission" date="2019-07" db="EMBL/GenBank/DDBJ databases">
        <title>Phylogenomic Reclassification of ATCC Bacillus Strains and Various Taxa within the Genus Bacillus.</title>
        <authorList>
            <person name="Riojas M.A."/>
            <person name="Frank A.M."/>
            <person name="Fenn S.L."/>
            <person name="King S.P."/>
            <person name="Brower S.M."/>
            <person name="Hazbon M.H."/>
        </authorList>
    </citation>
    <scope>NUCLEOTIDE SEQUENCE</scope>
    <source>
        <strain evidence="2">ATCC 35646</strain>
    </source>
</reference>
<sequence length="128" mass="15490">MSEKVYPDHYYMRATEKIIDREGTTGYYSRLIATNEIYGYVVESYRVKTKEDLLEKVEEILTRHLGKLDEYTRVETPYGWKYELYVHWFNDDMDYRVTDKDGDWTHHEVFNVDISLFEEVHNPMSKLS</sequence>
<reference evidence="3 5" key="3">
    <citation type="submission" date="2020-05" db="EMBL/GenBank/DDBJ databases">
        <title>FDA dAtabase for Regulatory Grade micrObial Sequences (FDA-ARGOS): Supporting development and validation of Infectious Disease Dx tests.</title>
        <authorList>
            <person name="Nelson B."/>
            <person name="Plummer A."/>
            <person name="Tallon L."/>
            <person name="Sadzewicz L."/>
            <person name="Zhao X."/>
            <person name="Vavikolanu K."/>
            <person name="Mehta A."/>
            <person name="Aluvathingal J."/>
            <person name="Nadendla S."/>
            <person name="Myers T."/>
            <person name="Yan Y."/>
            <person name="Sichtig H."/>
        </authorList>
    </citation>
    <scope>NUCLEOTIDE SEQUENCE [LARGE SCALE GENOMIC DNA]</scope>
    <source>
        <strain evidence="3 5">FDAARGOS_795</strain>
        <plasmid evidence="3 5">unnamed3</plasmid>
    </source>
</reference>
<evidence type="ECO:0000313" key="2">
    <source>
        <dbReference type="EMBL" id="MDR4174889.1"/>
    </source>
</evidence>
<geneLocation type="plasmid" evidence="1 4">
    <name>2</name>
</geneLocation>
<accession>A0A0B5N890</accession>
<dbReference type="EMBL" id="VKQN01000001">
    <property type="protein sequence ID" value="MDR4174889.1"/>
    <property type="molecule type" value="Genomic_DNA"/>
</dbReference>
<evidence type="ECO:0000313" key="1">
    <source>
        <dbReference type="EMBL" id="AJG73974.1"/>
    </source>
</evidence>
<dbReference type="AlphaFoldDB" id="A0A0B5N890"/>